<dbReference type="InterPro" id="IPR036412">
    <property type="entry name" value="HAD-like_sf"/>
</dbReference>
<dbReference type="EMBL" id="CP033065">
    <property type="protein sequence ID" value="AYM85870.1"/>
    <property type="molecule type" value="Genomic_DNA"/>
</dbReference>
<feature type="site" description="Stabilizes the phosphoryl group" evidence="12">
    <location>
        <position position="113"/>
    </location>
</feature>
<feature type="binding site" evidence="13">
    <location>
        <position position="111"/>
    </location>
    <ligand>
        <name>Zn(2+)</name>
        <dbReference type="ChEBI" id="CHEBI:29105"/>
    </ligand>
</feature>
<evidence type="ECO:0000256" key="7">
    <source>
        <dbReference type="ARBA" id="ARBA00031828"/>
    </source>
</evidence>
<feature type="binding site" evidence="13">
    <location>
        <position position="15"/>
    </location>
    <ligand>
        <name>Mg(2+)</name>
        <dbReference type="ChEBI" id="CHEBI:18420"/>
    </ligand>
</feature>
<dbReference type="EC" id="3.1.3.-" evidence="9"/>
<keyword evidence="5 13" id="KW-0862">Zinc</keyword>
<dbReference type="InterPro" id="IPR023214">
    <property type="entry name" value="HAD_sf"/>
</dbReference>
<dbReference type="RefSeq" id="WP_121637077.1">
    <property type="nucleotide sequence ID" value="NZ_CP033065.1"/>
</dbReference>
<evidence type="ECO:0000256" key="8">
    <source>
        <dbReference type="ARBA" id="ARBA00061616"/>
    </source>
</evidence>
<comment type="subcellular location">
    <subcellularLocation>
        <location evidence="1 9">Cytoplasm</location>
    </subcellularLocation>
</comment>
<feature type="binding site" evidence="11">
    <location>
        <begin position="55"/>
        <end position="58"/>
    </location>
    <ligand>
        <name>substrate</name>
    </ligand>
</feature>
<evidence type="ECO:0000256" key="1">
    <source>
        <dbReference type="ARBA" id="ARBA00004496"/>
    </source>
</evidence>
<proteinExistence type="inferred from homology"/>
<evidence type="ECO:0000256" key="5">
    <source>
        <dbReference type="ARBA" id="ARBA00022833"/>
    </source>
</evidence>
<evidence type="ECO:0000256" key="13">
    <source>
        <dbReference type="PIRSR" id="PIRSR004682-4"/>
    </source>
</evidence>
<dbReference type="FunFam" id="3.40.50.1000:FF:000037">
    <property type="entry name" value="D,D-heptose 1,7-bisphosphate phosphatase"/>
    <property type="match status" value="1"/>
</dbReference>
<evidence type="ECO:0000256" key="10">
    <source>
        <dbReference type="PIRSR" id="PIRSR004682-1"/>
    </source>
</evidence>
<dbReference type="PANTHER" id="PTHR42891:SF1">
    <property type="entry name" value="D-GLYCERO-BETA-D-MANNO-HEPTOSE-1,7-BISPHOSPHATE 7-PHOSPHATASE"/>
    <property type="match status" value="1"/>
</dbReference>
<comment type="cofactor">
    <cofactor evidence="13">
        <name>Zn(2+)</name>
        <dbReference type="ChEBI" id="CHEBI:29105"/>
    </cofactor>
</comment>
<feature type="binding site" evidence="11">
    <location>
        <begin position="112"/>
        <end position="113"/>
    </location>
    <ligand>
        <name>substrate</name>
    </ligand>
</feature>
<evidence type="ECO:0000256" key="4">
    <source>
        <dbReference type="ARBA" id="ARBA00022801"/>
    </source>
</evidence>
<accession>A0AAD0XBW0</accession>
<protein>
    <recommendedName>
        <fullName evidence="7 9">D,D-heptose 1,7-bisphosphate phosphatase</fullName>
        <ecNumber evidence="9">3.1.3.-</ecNumber>
    </recommendedName>
</protein>
<dbReference type="GO" id="GO:0016791">
    <property type="term" value="F:phosphatase activity"/>
    <property type="evidence" value="ECO:0007669"/>
    <property type="project" value="InterPro"/>
</dbReference>
<evidence type="ECO:0000256" key="3">
    <source>
        <dbReference type="ARBA" id="ARBA00022723"/>
    </source>
</evidence>
<dbReference type="InterPro" id="IPR006543">
    <property type="entry name" value="Histidinol-phos"/>
</dbReference>
<comment type="cofactor">
    <cofactor evidence="13">
        <name>Mg(2+)</name>
        <dbReference type="ChEBI" id="CHEBI:18420"/>
    </cofactor>
</comment>
<feature type="binding site" evidence="13">
    <location>
        <position position="109"/>
    </location>
    <ligand>
        <name>Zn(2+)</name>
        <dbReference type="ChEBI" id="CHEBI:29105"/>
    </ligand>
</feature>
<evidence type="ECO:0000313" key="14">
    <source>
        <dbReference type="EMBL" id="AYM85870.1"/>
    </source>
</evidence>
<evidence type="ECO:0000256" key="12">
    <source>
        <dbReference type="PIRSR" id="PIRSR004682-3"/>
    </source>
</evidence>
<keyword evidence="13" id="KW-0460">Magnesium</keyword>
<keyword evidence="2 9" id="KW-0963">Cytoplasm</keyword>
<dbReference type="GO" id="GO:0005737">
    <property type="term" value="C:cytoplasm"/>
    <property type="evidence" value="ECO:0007669"/>
    <property type="project" value="UniProtKB-SubCell"/>
</dbReference>
<keyword evidence="3 13" id="KW-0479">Metal-binding</keyword>
<dbReference type="PIRSF" id="PIRSF004682">
    <property type="entry name" value="GmhB"/>
    <property type="match status" value="1"/>
</dbReference>
<feature type="binding site" evidence="13">
    <location>
        <position position="138"/>
    </location>
    <ligand>
        <name>Mg(2+)</name>
        <dbReference type="ChEBI" id="CHEBI:18420"/>
    </ligand>
</feature>
<dbReference type="InterPro" id="IPR004446">
    <property type="entry name" value="Heptose_bisP_phosphatase"/>
</dbReference>
<reference evidence="14 15" key="1">
    <citation type="submission" date="2018-10" db="EMBL/GenBank/DDBJ databases">
        <title>Complete Genome Sequence and Transcriptomic Profiles of a Marine Bacterium, Pseudoalteromonas agarivorans Hao 2018.</title>
        <authorList>
            <person name="Hao L."/>
        </authorList>
    </citation>
    <scope>NUCLEOTIDE SEQUENCE [LARGE SCALE GENOMIC DNA]</scope>
    <source>
        <strain evidence="14 15">Hao 2018</strain>
    </source>
</reference>
<evidence type="ECO:0000256" key="2">
    <source>
        <dbReference type="ARBA" id="ARBA00022490"/>
    </source>
</evidence>
<feature type="binding site" evidence="11">
    <location>
        <position position="139"/>
    </location>
    <ligand>
        <name>substrate</name>
    </ligand>
</feature>
<evidence type="ECO:0000256" key="11">
    <source>
        <dbReference type="PIRSR" id="PIRSR004682-2"/>
    </source>
</evidence>
<dbReference type="CDD" id="cd07503">
    <property type="entry name" value="HAD_HisB-N"/>
    <property type="match status" value="1"/>
</dbReference>
<dbReference type="Gene3D" id="3.40.50.1000">
    <property type="entry name" value="HAD superfamily/HAD-like"/>
    <property type="match status" value="1"/>
</dbReference>
<feature type="active site" description="Proton donor" evidence="10">
    <location>
        <position position="15"/>
    </location>
</feature>
<evidence type="ECO:0000313" key="15">
    <source>
        <dbReference type="Proteomes" id="UP000279995"/>
    </source>
</evidence>
<evidence type="ECO:0000256" key="9">
    <source>
        <dbReference type="PIRNR" id="PIRNR004682"/>
    </source>
</evidence>
<keyword evidence="6 9" id="KW-0119">Carbohydrate metabolism</keyword>
<name>A0AAD0XBW0_9GAMM</name>
<feature type="site" description="Stabilizes the phosphoryl group" evidence="12">
    <location>
        <position position="55"/>
    </location>
</feature>
<dbReference type="Proteomes" id="UP000279995">
    <property type="component" value="Chromosome I"/>
</dbReference>
<dbReference type="NCBIfam" id="TIGR00213">
    <property type="entry name" value="GmhB_yaeD"/>
    <property type="match status" value="1"/>
</dbReference>
<dbReference type="SUPFAM" id="SSF56784">
    <property type="entry name" value="HAD-like"/>
    <property type="match status" value="1"/>
</dbReference>
<dbReference type="PANTHER" id="PTHR42891">
    <property type="entry name" value="D-GLYCERO-BETA-D-MANNO-HEPTOSE-1,7-BISPHOSPHATE 7-PHOSPHATASE"/>
    <property type="match status" value="1"/>
</dbReference>
<gene>
    <name evidence="14" type="ORF">D9T18_03730</name>
</gene>
<feature type="binding site" evidence="11">
    <location>
        <begin position="21"/>
        <end position="24"/>
    </location>
    <ligand>
        <name>substrate</name>
    </ligand>
</feature>
<dbReference type="NCBIfam" id="NF006506">
    <property type="entry name" value="PRK08942.1"/>
    <property type="match status" value="1"/>
</dbReference>
<feature type="binding site" evidence="13">
    <location>
        <position position="96"/>
    </location>
    <ligand>
        <name>Zn(2+)</name>
        <dbReference type="ChEBI" id="CHEBI:29105"/>
    </ligand>
</feature>
<feature type="active site" description="Proton donor" evidence="10">
    <location>
        <position position="13"/>
    </location>
</feature>
<comment type="similarity">
    <text evidence="8 9">Belongs to the gmhB family.</text>
</comment>
<dbReference type="AlphaFoldDB" id="A0AAD0XBW0"/>
<dbReference type="GO" id="GO:0046872">
    <property type="term" value="F:metal ion binding"/>
    <property type="evidence" value="ECO:0007669"/>
    <property type="project" value="UniProtKB-KW"/>
</dbReference>
<keyword evidence="4 9" id="KW-0378">Hydrolase</keyword>
<feature type="binding site" evidence="13">
    <location>
        <position position="94"/>
    </location>
    <ligand>
        <name>Zn(2+)</name>
        <dbReference type="ChEBI" id="CHEBI:29105"/>
    </ligand>
</feature>
<feature type="binding site" evidence="13">
    <location>
        <position position="13"/>
    </location>
    <ligand>
        <name>Mg(2+)</name>
        <dbReference type="ChEBI" id="CHEBI:18420"/>
    </ligand>
</feature>
<feature type="binding site" evidence="11">
    <location>
        <begin position="13"/>
        <end position="15"/>
    </location>
    <ligand>
        <name>substrate</name>
    </ligand>
</feature>
<organism evidence="14 15">
    <name type="scientific">Pseudoalteromonas agarivorans</name>
    <dbReference type="NCBI Taxonomy" id="176102"/>
    <lineage>
        <taxon>Bacteria</taxon>
        <taxon>Pseudomonadati</taxon>
        <taxon>Pseudomonadota</taxon>
        <taxon>Gammaproteobacteria</taxon>
        <taxon>Alteromonadales</taxon>
        <taxon>Pseudoalteromonadaceae</taxon>
        <taxon>Pseudoalteromonas</taxon>
    </lineage>
</organism>
<evidence type="ECO:0000256" key="6">
    <source>
        <dbReference type="ARBA" id="ARBA00023277"/>
    </source>
</evidence>
<dbReference type="InterPro" id="IPR006549">
    <property type="entry name" value="HAD-SF_hydro_IIIA"/>
</dbReference>
<sequence length="187" mass="21186">MSVTEKTKALFLDRDGVVNIDHGYVYQSEKFEFIDGVFSTCKAFYDVGYKIIIVTNQSGIGRGYYTEDDFLALTQWMKTQFSKHNIKITDVYFCPHHPKKAMAQYLKQCQCRKPAPGMLLQAMQEHNIDPSSSVMVGDKLSDIQAAQKAAISTRVLVRSGQQFDENAKQYADLVIDSINDLPAHYLV</sequence>
<dbReference type="NCBIfam" id="TIGR01662">
    <property type="entry name" value="HAD-SF-IIIA"/>
    <property type="match status" value="1"/>
</dbReference>
<feature type="binding site" evidence="13">
    <location>
        <position position="139"/>
    </location>
    <ligand>
        <name>Mg(2+)</name>
        <dbReference type="ChEBI" id="CHEBI:18420"/>
    </ligand>
</feature>
<feature type="site" description="Contributes to substrate recognition" evidence="12">
    <location>
        <position position="112"/>
    </location>
</feature>
<dbReference type="GO" id="GO:0005975">
    <property type="term" value="P:carbohydrate metabolic process"/>
    <property type="evidence" value="ECO:0007669"/>
    <property type="project" value="InterPro"/>
</dbReference>
<dbReference type="NCBIfam" id="TIGR01656">
    <property type="entry name" value="Histidinol-ppas"/>
    <property type="match status" value="1"/>
</dbReference>
<dbReference type="Pfam" id="PF13242">
    <property type="entry name" value="Hydrolase_like"/>
    <property type="match status" value="1"/>
</dbReference>